<evidence type="ECO:0000256" key="1">
    <source>
        <dbReference type="SAM" id="Phobius"/>
    </source>
</evidence>
<feature type="transmembrane region" description="Helical" evidence="1">
    <location>
        <begin position="203"/>
        <end position="224"/>
    </location>
</feature>
<feature type="transmembrane region" description="Helical" evidence="1">
    <location>
        <begin position="93"/>
        <end position="113"/>
    </location>
</feature>
<evidence type="ECO:0008006" key="4">
    <source>
        <dbReference type="Google" id="ProtNLM"/>
    </source>
</evidence>
<feature type="transmembrane region" description="Helical" evidence="1">
    <location>
        <begin position="26"/>
        <end position="47"/>
    </location>
</feature>
<keyword evidence="1" id="KW-1133">Transmembrane helix</keyword>
<dbReference type="STRING" id="572036.SAMN05661099_0955"/>
<sequence length="437" mass="50743">MDSKQSTAPVGARHDQLLEWTFIEKILFRFIFLLFSLFIVFFNNGAYPLFRLLIHYPTLILNKLLIKVSADILHIEHELITQPNGSGDTTYNYILLLFISVVAFLGCVIWSMLDRHRLNYQKLYYWLTVAVRFYLALMLINYGMVKIIKLQFPFPSLSRLSSTYGESSPMGLAWTFLGFSTGYNMFMGVAELLGILLLFRRTIALGAIIALMTTANVMAVNYFYDVPVKILSTALVSMSLYLLVPNVKRLFVFFIYGEATKLRTIEPPVYAKKWIPKAIPVLKILLIFAPILFVFLMLIPQRQKFDSKPKLPLYGSYEVNSFKWKGIPATDSIYALQWRTMLIDTKERSLIKFIDESREFCNMEIDTNSKQIIVRFIDDETVTHKFSYSTEYSSSYHENLRLDGALFGKPIVITFKKQKQRLMETGFNWINEFPNNR</sequence>
<accession>A0A1T5AR48</accession>
<reference evidence="3" key="1">
    <citation type="submission" date="2017-02" db="EMBL/GenBank/DDBJ databases">
        <authorList>
            <person name="Varghese N."/>
            <person name="Submissions S."/>
        </authorList>
    </citation>
    <scope>NUCLEOTIDE SEQUENCE [LARGE SCALE GENOMIC DNA]</scope>
    <source>
        <strain evidence="3">DSM 22385</strain>
    </source>
</reference>
<dbReference type="AlphaFoldDB" id="A0A1T5AR48"/>
<keyword evidence="3" id="KW-1185">Reference proteome</keyword>
<keyword evidence="1" id="KW-0472">Membrane</keyword>
<organism evidence="2 3">
    <name type="scientific">Daejeonella lutea</name>
    <dbReference type="NCBI Taxonomy" id="572036"/>
    <lineage>
        <taxon>Bacteria</taxon>
        <taxon>Pseudomonadati</taxon>
        <taxon>Bacteroidota</taxon>
        <taxon>Sphingobacteriia</taxon>
        <taxon>Sphingobacteriales</taxon>
        <taxon>Sphingobacteriaceae</taxon>
        <taxon>Daejeonella</taxon>
    </lineage>
</organism>
<gene>
    <name evidence="2" type="ORF">SAMN05661099_0955</name>
</gene>
<feature type="transmembrane region" description="Helical" evidence="1">
    <location>
        <begin position="278"/>
        <end position="299"/>
    </location>
</feature>
<evidence type="ECO:0000313" key="2">
    <source>
        <dbReference type="EMBL" id="SKB37448.1"/>
    </source>
</evidence>
<keyword evidence="1" id="KW-0812">Transmembrane</keyword>
<feature type="transmembrane region" description="Helical" evidence="1">
    <location>
        <begin position="230"/>
        <end position="257"/>
    </location>
</feature>
<dbReference type="OrthoDB" id="102112at2"/>
<protein>
    <recommendedName>
        <fullName evidence="4">DoxX-like family protein</fullName>
    </recommendedName>
</protein>
<feature type="transmembrane region" description="Helical" evidence="1">
    <location>
        <begin position="125"/>
        <end position="152"/>
    </location>
</feature>
<feature type="transmembrane region" description="Helical" evidence="1">
    <location>
        <begin position="172"/>
        <end position="196"/>
    </location>
</feature>
<name>A0A1T5AR48_9SPHI</name>
<dbReference type="Proteomes" id="UP000189981">
    <property type="component" value="Unassembled WGS sequence"/>
</dbReference>
<proteinExistence type="predicted"/>
<evidence type="ECO:0000313" key="3">
    <source>
        <dbReference type="Proteomes" id="UP000189981"/>
    </source>
</evidence>
<dbReference type="EMBL" id="FUYR01000001">
    <property type="protein sequence ID" value="SKB37448.1"/>
    <property type="molecule type" value="Genomic_DNA"/>
</dbReference>
<dbReference type="RefSeq" id="WP_079701485.1">
    <property type="nucleotide sequence ID" value="NZ_FUYR01000001.1"/>
</dbReference>